<evidence type="ECO:0000313" key="3">
    <source>
        <dbReference type="Proteomes" id="UP000283210"/>
    </source>
</evidence>
<sequence length="111" mass="12259">MRAETCIFCCIGTASIRSQMIKKKNPTAFILAAGSRKTKRRLMPLDADSCKPGMLRRHSGCPPTGSSDEILHSSPRFITRRPPATSGTTKCRLTRLAPERYLVGRVSLLLL</sequence>
<dbReference type="EMBL" id="CM012441">
    <property type="protein sequence ID" value="RVE72802.1"/>
    <property type="molecule type" value="Genomic_DNA"/>
</dbReference>
<feature type="region of interest" description="Disordered" evidence="1">
    <location>
        <begin position="56"/>
        <end position="89"/>
    </location>
</feature>
<name>A0A437DD55_ORYJA</name>
<dbReference type="Proteomes" id="UP000283210">
    <property type="component" value="Chromosome 5"/>
</dbReference>
<reference evidence="2 3" key="1">
    <citation type="submission" date="2018-11" db="EMBL/GenBank/DDBJ databases">
        <authorList>
            <person name="Lopez-Roques C."/>
            <person name="Donnadieu C."/>
            <person name="Bouchez O."/>
            <person name="Klopp C."/>
            <person name="Cabau C."/>
            <person name="Zahm M."/>
        </authorList>
    </citation>
    <scope>NUCLEOTIDE SEQUENCE [LARGE SCALE GENOMIC DNA]</scope>
    <source>
        <strain evidence="2">RS831</strain>
        <tissue evidence="2">Whole body</tissue>
    </source>
</reference>
<dbReference type="AlphaFoldDB" id="A0A437DD55"/>
<evidence type="ECO:0000313" key="2">
    <source>
        <dbReference type="EMBL" id="RVE72802.1"/>
    </source>
</evidence>
<gene>
    <name evidence="2" type="ORF">OJAV_G00041280</name>
</gene>
<reference evidence="2 3" key="2">
    <citation type="submission" date="2019-01" db="EMBL/GenBank/DDBJ databases">
        <title>A chromosome length genome reference of the Java medaka (oryzias javanicus).</title>
        <authorList>
            <person name="Herpin A."/>
            <person name="Takehana Y."/>
            <person name="Naruse K."/>
            <person name="Ansai S."/>
            <person name="Kawaguchi M."/>
        </authorList>
    </citation>
    <scope>NUCLEOTIDE SEQUENCE [LARGE SCALE GENOMIC DNA]</scope>
    <source>
        <strain evidence="2">RS831</strain>
        <tissue evidence="2">Whole body</tissue>
    </source>
</reference>
<evidence type="ECO:0000256" key="1">
    <source>
        <dbReference type="SAM" id="MobiDB-lite"/>
    </source>
</evidence>
<protein>
    <submittedName>
        <fullName evidence="2">Uncharacterized protein</fullName>
    </submittedName>
</protein>
<accession>A0A437DD55</accession>
<keyword evidence="3" id="KW-1185">Reference proteome</keyword>
<organism evidence="2 3">
    <name type="scientific">Oryzias javanicus</name>
    <name type="common">Javanese ricefish</name>
    <name type="synonym">Aplocheilus javanicus</name>
    <dbReference type="NCBI Taxonomy" id="123683"/>
    <lineage>
        <taxon>Eukaryota</taxon>
        <taxon>Metazoa</taxon>
        <taxon>Chordata</taxon>
        <taxon>Craniata</taxon>
        <taxon>Vertebrata</taxon>
        <taxon>Euteleostomi</taxon>
        <taxon>Actinopterygii</taxon>
        <taxon>Neopterygii</taxon>
        <taxon>Teleostei</taxon>
        <taxon>Neoteleostei</taxon>
        <taxon>Acanthomorphata</taxon>
        <taxon>Ovalentaria</taxon>
        <taxon>Atherinomorphae</taxon>
        <taxon>Beloniformes</taxon>
        <taxon>Adrianichthyidae</taxon>
        <taxon>Oryziinae</taxon>
        <taxon>Oryzias</taxon>
    </lineage>
</organism>
<dbReference type="OrthoDB" id="264354at2759"/>
<proteinExistence type="predicted"/>